<dbReference type="GO" id="GO:0000976">
    <property type="term" value="F:transcription cis-regulatory region binding"/>
    <property type="evidence" value="ECO:0007669"/>
    <property type="project" value="TreeGrafter"/>
</dbReference>
<feature type="compositionally biased region" description="Basic residues" evidence="10">
    <location>
        <begin position="191"/>
        <end position="201"/>
    </location>
</feature>
<keyword evidence="5" id="KW-0156">Chromatin regulator</keyword>
<feature type="region of interest" description="Disordered" evidence="10">
    <location>
        <begin position="357"/>
        <end position="379"/>
    </location>
</feature>
<keyword evidence="7" id="KW-0238">DNA-binding</keyword>
<comment type="subcellular location">
    <subcellularLocation>
        <location evidence="1">Nucleus</location>
    </subcellularLocation>
</comment>
<feature type="compositionally biased region" description="Low complexity" evidence="10">
    <location>
        <begin position="466"/>
        <end position="506"/>
    </location>
</feature>
<feature type="region of interest" description="Disordered" evidence="10">
    <location>
        <begin position="404"/>
        <end position="431"/>
    </location>
</feature>
<evidence type="ECO:0000256" key="7">
    <source>
        <dbReference type="ARBA" id="ARBA00023125"/>
    </source>
</evidence>
<feature type="region of interest" description="Disordered" evidence="10">
    <location>
        <begin position="45"/>
        <end position="133"/>
    </location>
</feature>
<proteinExistence type="predicted"/>
<feature type="region of interest" description="Disordered" evidence="10">
    <location>
        <begin position="531"/>
        <end position="561"/>
    </location>
</feature>
<keyword evidence="4" id="KW-0597">Phosphoprotein</keyword>
<evidence type="ECO:0000256" key="2">
    <source>
        <dbReference type="ARBA" id="ARBA00021162"/>
    </source>
</evidence>
<evidence type="ECO:0000313" key="11">
    <source>
        <dbReference type="EMBL" id="KAH9506057.1"/>
    </source>
</evidence>
<feature type="compositionally biased region" description="Polar residues" evidence="10">
    <location>
        <begin position="305"/>
        <end position="315"/>
    </location>
</feature>
<dbReference type="GO" id="GO:0006325">
    <property type="term" value="P:chromatin organization"/>
    <property type="evidence" value="ECO:0007669"/>
    <property type="project" value="UniProtKB-KW"/>
</dbReference>
<dbReference type="CDD" id="cd14456">
    <property type="entry name" value="Menin"/>
    <property type="match status" value="1"/>
</dbReference>
<dbReference type="InterPro" id="IPR007747">
    <property type="entry name" value="Menin"/>
</dbReference>
<feature type="region of interest" description="Disordered" evidence="10">
    <location>
        <begin position="1130"/>
        <end position="1160"/>
    </location>
</feature>
<dbReference type="GO" id="GO:0008285">
    <property type="term" value="P:negative regulation of cell population proliferation"/>
    <property type="evidence" value="ECO:0007669"/>
    <property type="project" value="TreeGrafter"/>
</dbReference>
<feature type="region of interest" description="Disordered" evidence="10">
    <location>
        <begin position="589"/>
        <end position="644"/>
    </location>
</feature>
<feature type="compositionally biased region" description="Polar residues" evidence="10">
    <location>
        <begin position="412"/>
        <end position="431"/>
    </location>
</feature>
<evidence type="ECO:0000256" key="8">
    <source>
        <dbReference type="ARBA" id="ARBA00023163"/>
    </source>
</evidence>
<comment type="caution">
    <text evidence="11">The sequence shown here is derived from an EMBL/GenBank/DDBJ whole genome shotgun (WGS) entry which is preliminary data.</text>
</comment>
<keyword evidence="9" id="KW-0539">Nucleus</keyword>
<sequence>MTAMINSCDTNQESVWNYTAAATTTTTTTTAAATAITIGNLETKTRTSCNSSSNNNNNNSSCTNTNNFNQQTSSSINSSRNTLSNFVNGKSSGGDDGNIINESTTTTTTIKEKRQNQNTEINKCSNNNNKNDNVLEKFNSSALMNHHDYDNNRLQTFDELLNHHIHELSSSSSSSTSCYCSSNNNNNSLNHKSRKKSKRPRQQQQQQKRMTAHNNNAGVLYNEQRQQKQQQHHHHQQQQQQHRKRSSSTKSIVVIDGGNHNHHQCNNNVDDDDDMGGNNVDAGDGSYVERNQRQNLGSRHRQNSRRTTANHHFNNSSISSSSSSSSLIGHSSNLRHNNNNKLNLQTKQQQTNHIKLSTNNKNNNENENKNIPVTSGPITTTTMNLRNRTLKVAAIATATATVTATTTKTEHQPSSNISTLATCPTQTTLPTNSDTIIIKNLTTKINNDNHHSGQQQQQQRRRSNRRQNNNKQADLSIDSKQSEQQQQQASLPLSSSSSSTTTLNSSRSIRSFFPLRTIGAVCELFRSQLDPGQCNDNDDDDSDLISNRHHHHHHHESSNRNEPDLALLSIVLGIIETSLTRGLYIDHTESSSSINNEHSTTTTLSDSHELHQQQPSMTNDSNERNSSTTMNDDNHHHHHGSYSPAEASIAPIVPIVSNIIHTPLDIPIPTVYYENVESLLKKFQQHIKESIDLDKCVTDVVIEKPNNDDSCNDDNGGSNSNHDSKTTPTATTNNYNNNNLRELITKISELIWSNLHRSHYKDRAHLQTIYSYVSENKLDCYGVAYTVLAACQILGLDDVRLVMSEDHAWVTFGQGETCEVTWHGKCGNDDRCGQSIPSQMESLNCWLYLNGNTMICDRFQTIATLVSAMNLSINATQDSEELAILQQHLLWILYDYGYLERYPMALGNLGDIEDVCSIHSTTARKHPLELFNEAIESAKKYYNDYHVYPYTYLGGYYFRKRQFKQAFQAWADASRVVMKYNYTRDDEEIYKEFQEISNDLIPYVVKYSTSVATAAAVGNDDDNGRIDSIIDDPECFVHLLRFYDGLCAWEEDSTTPVLHIGWTKPIVSTISKFPYRTRSQIIIKVDPTLNVKHQFNQSSMIGDGDHQDDSIENSENHNINISGSIVVVASGGGGGGRERRRRRAASIGQQQLPPATPPPPVVMIKQEINNSNGELNHTEQMKQKSIEKMDCIDNQDENDGKIVAILVSKKFSGIKNLLTADKLNTSAIQLQLTAQSQVNIFNHGKRSGGGASNRLLVGSGKSIGQFSEMDYIVSTTTTTMNSSTTTAVGSGQTRTNNHHTIINQQQNSSNKRLRRE</sequence>
<evidence type="ECO:0000256" key="5">
    <source>
        <dbReference type="ARBA" id="ARBA00022853"/>
    </source>
</evidence>
<accession>A0A922HVU3</accession>
<dbReference type="Proteomes" id="UP000790347">
    <property type="component" value="Unassembled WGS sequence"/>
</dbReference>
<gene>
    <name evidence="11" type="primary">MEN1</name>
    <name evidence="11" type="ORF">DERF_010804</name>
</gene>
<feature type="region of interest" description="Disordered" evidence="10">
    <location>
        <begin position="705"/>
        <end position="735"/>
    </location>
</feature>
<feature type="compositionally biased region" description="Low complexity" evidence="10">
    <location>
        <begin position="444"/>
        <end position="458"/>
    </location>
</feature>
<evidence type="ECO:0000256" key="4">
    <source>
        <dbReference type="ARBA" id="ARBA00022553"/>
    </source>
</evidence>
<feature type="region of interest" description="Disordered" evidence="10">
    <location>
        <begin position="444"/>
        <end position="506"/>
    </location>
</feature>
<dbReference type="PANTHER" id="PTHR12693">
    <property type="entry name" value="MENIN"/>
    <property type="match status" value="1"/>
</dbReference>
<name>A0A922HVU3_DERFA</name>
<keyword evidence="3" id="KW-0678">Repressor</keyword>
<organism evidence="11 12">
    <name type="scientific">Dermatophagoides farinae</name>
    <name type="common">American house dust mite</name>
    <dbReference type="NCBI Taxonomy" id="6954"/>
    <lineage>
        <taxon>Eukaryota</taxon>
        <taxon>Metazoa</taxon>
        <taxon>Ecdysozoa</taxon>
        <taxon>Arthropoda</taxon>
        <taxon>Chelicerata</taxon>
        <taxon>Arachnida</taxon>
        <taxon>Acari</taxon>
        <taxon>Acariformes</taxon>
        <taxon>Sarcoptiformes</taxon>
        <taxon>Astigmata</taxon>
        <taxon>Psoroptidia</taxon>
        <taxon>Analgoidea</taxon>
        <taxon>Pyroglyphidae</taxon>
        <taxon>Dermatophagoidinae</taxon>
        <taxon>Dermatophagoides</taxon>
    </lineage>
</organism>
<feature type="compositionally biased region" description="Low complexity" evidence="10">
    <location>
        <begin position="170"/>
        <end position="190"/>
    </location>
</feature>
<evidence type="ECO:0000256" key="6">
    <source>
        <dbReference type="ARBA" id="ARBA00023015"/>
    </source>
</evidence>
<feature type="compositionally biased region" description="Polar residues" evidence="10">
    <location>
        <begin position="612"/>
        <end position="630"/>
    </location>
</feature>
<dbReference type="GO" id="GO:0035097">
    <property type="term" value="C:histone methyltransferase complex"/>
    <property type="evidence" value="ECO:0007669"/>
    <property type="project" value="TreeGrafter"/>
</dbReference>
<evidence type="ECO:0000256" key="1">
    <source>
        <dbReference type="ARBA" id="ARBA00004123"/>
    </source>
</evidence>
<feature type="compositionally biased region" description="Low complexity" evidence="10">
    <location>
        <begin position="713"/>
        <end position="735"/>
    </location>
</feature>
<reference evidence="11" key="1">
    <citation type="submission" date="2013-05" db="EMBL/GenBank/DDBJ databases">
        <authorList>
            <person name="Yim A.K.Y."/>
            <person name="Chan T.F."/>
            <person name="Ji K.M."/>
            <person name="Liu X.Y."/>
            <person name="Zhou J.W."/>
            <person name="Li R.Q."/>
            <person name="Yang K.Y."/>
            <person name="Li J."/>
            <person name="Li M."/>
            <person name="Law P.T.W."/>
            <person name="Wu Y.L."/>
            <person name="Cai Z.L."/>
            <person name="Qin H."/>
            <person name="Bao Y."/>
            <person name="Leung R.K.K."/>
            <person name="Ng P.K.S."/>
            <person name="Zou J."/>
            <person name="Zhong X.J."/>
            <person name="Ran P.X."/>
            <person name="Zhong N.S."/>
            <person name="Liu Z.G."/>
            <person name="Tsui S.K.W."/>
        </authorList>
    </citation>
    <scope>NUCLEOTIDE SEQUENCE</scope>
    <source>
        <strain evidence="11">Derf</strain>
        <tissue evidence="11">Whole organism</tissue>
    </source>
</reference>
<feature type="compositionally biased region" description="Low complexity" evidence="10">
    <location>
        <begin position="316"/>
        <end position="339"/>
    </location>
</feature>
<evidence type="ECO:0000256" key="10">
    <source>
        <dbReference type="SAM" id="MobiDB-lite"/>
    </source>
</evidence>
<dbReference type="GO" id="GO:0000403">
    <property type="term" value="F:Y-form DNA binding"/>
    <property type="evidence" value="ECO:0007669"/>
    <property type="project" value="TreeGrafter"/>
</dbReference>
<feature type="compositionally biased region" description="Low complexity" evidence="10">
    <location>
        <begin position="276"/>
        <end position="285"/>
    </location>
</feature>
<dbReference type="GO" id="GO:0000785">
    <property type="term" value="C:chromatin"/>
    <property type="evidence" value="ECO:0007669"/>
    <property type="project" value="TreeGrafter"/>
</dbReference>
<reference evidence="11" key="2">
    <citation type="journal article" date="2022" name="Res Sq">
        <title>Comparative Genomics Reveals Insights into the Divergent Evolution of Astigmatic Mites and Household Pest Adaptations.</title>
        <authorList>
            <person name="Xiong Q."/>
            <person name="Wan A.T.-Y."/>
            <person name="Liu X.-Y."/>
            <person name="Fung C.S.-H."/>
            <person name="Xiao X."/>
            <person name="Malainual N."/>
            <person name="Hou J."/>
            <person name="Wang L."/>
            <person name="Wang M."/>
            <person name="Yang K."/>
            <person name="Cui Y."/>
            <person name="Leung E."/>
            <person name="Nong W."/>
            <person name="Shin S.-K."/>
            <person name="Au S."/>
            <person name="Jeong K.Y."/>
            <person name="Chew F.T."/>
            <person name="Hui J."/>
            <person name="Leung T.F."/>
            <person name="Tungtrongchitr A."/>
            <person name="Zhong N."/>
            <person name="Liu Z."/>
            <person name="Tsui S."/>
        </authorList>
    </citation>
    <scope>NUCLEOTIDE SEQUENCE</scope>
    <source>
        <strain evidence="11">Derf</strain>
        <tissue evidence="11">Whole organism</tissue>
    </source>
</reference>
<dbReference type="EMBL" id="ASGP02000005">
    <property type="protein sequence ID" value="KAH9506057.1"/>
    <property type="molecule type" value="Genomic_DNA"/>
</dbReference>
<dbReference type="GO" id="GO:0045786">
    <property type="term" value="P:negative regulation of cell cycle"/>
    <property type="evidence" value="ECO:0007669"/>
    <property type="project" value="TreeGrafter"/>
</dbReference>
<feature type="compositionally biased region" description="Low complexity" evidence="10">
    <location>
        <begin position="46"/>
        <end position="85"/>
    </location>
</feature>
<protein>
    <recommendedName>
        <fullName evidence="2">Menin</fullName>
    </recommendedName>
</protein>
<feature type="compositionally biased region" description="Basic residues" evidence="10">
    <location>
        <begin position="230"/>
        <end position="247"/>
    </location>
</feature>
<feature type="compositionally biased region" description="Polar residues" evidence="10">
    <location>
        <begin position="590"/>
        <end position="605"/>
    </location>
</feature>
<evidence type="ECO:0000313" key="12">
    <source>
        <dbReference type="Proteomes" id="UP000790347"/>
    </source>
</evidence>
<keyword evidence="6" id="KW-0805">Transcription regulation</keyword>
<dbReference type="PANTHER" id="PTHR12693:SF3">
    <property type="entry name" value="MENIN"/>
    <property type="match status" value="1"/>
</dbReference>
<feature type="region of interest" description="Disordered" evidence="10">
    <location>
        <begin position="170"/>
        <end position="339"/>
    </location>
</feature>
<dbReference type="GO" id="GO:0006357">
    <property type="term" value="P:regulation of transcription by RNA polymerase II"/>
    <property type="evidence" value="ECO:0007669"/>
    <property type="project" value="TreeGrafter"/>
</dbReference>
<dbReference type="Pfam" id="PF05053">
    <property type="entry name" value="Menin"/>
    <property type="match status" value="2"/>
</dbReference>
<keyword evidence="8" id="KW-0804">Transcription</keyword>
<dbReference type="GO" id="GO:0003682">
    <property type="term" value="F:chromatin binding"/>
    <property type="evidence" value="ECO:0007669"/>
    <property type="project" value="TreeGrafter"/>
</dbReference>
<keyword evidence="12" id="KW-1185">Reference proteome</keyword>
<evidence type="ECO:0000256" key="3">
    <source>
        <dbReference type="ARBA" id="ARBA00022491"/>
    </source>
</evidence>
<feature type="compositionally biased region" description="Low complexity" evidence="10">
    <location>
        <begin position="118"/>
        <end position="133"/>
    </location>
</feature>
<evidence type="ECO:0000256" key="9">
    <source>
        <dbReference type="ARBA" id="ARBA00023242"/>
    </source>
</evidence>